<sequence length="673" mass="76220">MNLMYPLYVNYSEESSADGQEDEMNEDEFALFTKFQQWNRFNKRNFRGNSSRNFVSKKDDQKNCFNCKKPGHFIADCPEMSAKDKSKRYSSKKQQFKSKLKKSLMATFEELSSEEEVEEEEEANLALMASADSDADSDDESESESDSEVTDEVFSDCSKSQLITALNKVIEKHLRVLSKQKILQEKLNTLTEQAEHFQGLYQETLNRVNDFEKGCAVCHKPIDEQEIALQQFVHLNLGKSKAANLVYNVMRHRGEGLGYEYGRTYSKLKTSAKKVGKSWVYYVVPQSEEGKNLGNVENNKNDLSDLEADSSKEPSFSGSGKKSSEDRSCSEPENISSEVLKASTSETSNSESKGTSVPEASQSKRSEVFKRKNSKSKSQMKYKTQIIYDSRVSRYNQSEHGIDDKYKPWNHKQSKSWNNNRFQTKKRFQKELSSEEEVEEEEEANLALMASTDSDADSEDCSKSQLMTALNKVIEKHLRVLSKQKVLQEKLNTLTEQAEHFQGLYQETLNRVNDFEKGCVVCHNPIDEQEIALQQFVHLNLGKSKAANRIYNVLRHRGEGLGYEYGRTYSKLKTFAKKVGKSWVYYVVPPSEEGKNPGTFENEDDDLSDLEADSSEEPSSSGSGKKSSEDRSCSEPENISSDVLKTSKSETSNSGSKGTSVPEASQSKSSEVF</sequence>
<evidence type="ECO:0000313" key="1">
    <source>
        <dbReference type="EMBL" id="CAJ2644723.1"/>
    </source>
</evidence>
<reference evidence="1" key="1">
    <citation type="submission" date="2023-10" db="EMBL/GenBank/DDBJ databases">
        <authorList>
            <person name="Rodriguez Cubillos JULIANA M."/>
            <person name="De Vega J."/>
        </authorList>
    </citation>
    <scope>NUCLEOTIDE SEQUENCE</scope>
</reference>
<keyword evidence="2" id="KW-1185">Reference proteome</keyword>
<evidence type="ECO:0000313" key="2">
    <source>
        <dbReference type="Proteomes" id="UP001177021"/>
    </source>
</evidence>
<proteinExistence type="predicted"/>
<dbReference type="EMBL" id="CASHSV030000044">
    <property type="protein sequence ID" value="CAJ2644723.1"/>
    <property type="molecule type" value="Genomic_DNA"/>
</dbReference>
<dbReference type="Proteomes" id="UP001177021">
    <property type="component" value="Unassembled WGS sequence"/>
</dbReference>
<accession>A0ACB0JM33</accession>
<name>A0ACB0JM33_TRIPR</name>
<organism evidence="1 2">
    <name type="scientific">Trifolium pratense</name>
    <name type="common">Red clover</name>
    <dbReference type="NCBI Taxonomy" id="57577"/>
    <lineage>
        <taxon>Eukaryota</taxon>
        <taxon>Viridiplantae</taxon>
        <taxon>Streptophyta</taxon>
        <taxon>Embryophyta</taxon>
        <taxon>Tracheophyta</taxon>
        <taxon>Spermatophyta</taxon>
        <taxon>Magnoliopsida</taxon>
        <taxon>eudicotyledons</taxon>
        <taxon>Gunneridae</taxon>
        <taxon>Pentapetalae</taxon>
        <taxon>rosids</taxon>
        <taxon>fabids</taxon>
        <taxon>Fabales</taxon>
        <taxon>Fabaceae</taxon>
        <taxon>Papilionoideae</taxon>
        <taxon>50 kb inversion clade</taxon>
        <taxon>NPAAA clade</taxon>
        <taxon>Hologalegina</taxon>
        <taxon>IRL clade</taxon>
        <taxon>Trifolieae</taxon>
        <taxon>Trifolium</taxon>
    </lineage>
</organism>
<protein>
    <submittedName>
        <fullName evidence="1">Uncharacterized protein</fullName>
    </submittedName>
</protein>
<comment type="caution">
    <text evidence="1">The sequence shown here is derived from an EMBL/GenBank/DDBJ whole genome shotgun (WGS) entry which is preliminary data.</text>
</comment>
<gene>
    <name evidence="1" type="ORF">MILVUS5_LOCUS13692</name>
</gene>